<feature type="domain" description="Teneurin-like YD-shell" evidence="5">
    <location>
        <begin position="461"/>
        <end position="676"/>
    </location>
</feature>
<dbReference type="InterPro" id="IPR056823">
    <property type="entry name" value="TEN-like_YD-shell"/>
</dbReference>
<dbReference type="EMBL" id="CP059693">
    <property type="protein sequence ID" value="WDE13511.1"/>
    <property type="molecule type" value="Genomic_DNA"/>
</dbReference>
<reference evidence="6 7" key="1">
    <citation type="journal article" date="2022" name="Mar. Drugs">
        <title>Bioassay-Guided Fractionation Leads to the Detection of Cholic Acid Generated by the Rare Thalassomonas sp.</title>
        <authorList>
            <person name="Pheiffer F."/>
            <person name="Schneider Y.K."/>
            <person name="Hansen E.H."/>
            <person name="Andersen J.H."/>
            <person name="Isaksson J."/>
            <person name="Busche T."/>
            <person name="R C."/>
            <person name="Kalinowski J."/>
            <person name="Zyl L.V."/>
            <person name="Trindade M."/>
        </authorList>
    </citation>
    <scope>NUCLEOTIDE SEQUENCE [LARGE SCALE GENOMIC DNA]</scope>
    <source>
        <strain evidence="6 7">A5K-61T</strain>
    </source>
</reference>
<feature type="domain" description="DUF6531" evidence="4">
    <location>
        <begin position="159"/>
        <end position="244"/>
    </location>
</feature>
<keyword evidence="7" id="KW-1185">Reference proteome</keyword>
<proteinExistence type="predicted"/>
<feature type="compositionally biased region" description="Basic and acidic residues" evidence="2">
    <location>
        <begin position="831"/>
        <end position="843"/>
    </location>
</feature>
<dbReference type="PRINTS" id="PR00394">
    <property type="entry name" value="RHSPROTEIN"/>
</dbReference>
<feature type="compositionally biased region" description="Polar residues" evidence="2">
    <location>
        <begin position="137"/>
        <end position="146"/>
    </location>
</feature>
<evidence type="ECO:0000313" key="6">
    <source>
        <dbReference type="EMBL" id="WDE13511.1"/>
    </source>
</evidence>
<dbReference type="RefSeq" id="WP_274053893.1">
    <property type="nucleotide sequence ID" value="NZ_CP059693.1"/>
</dbReference>
<organism evidence="6 7">
    <name type="scientific">Thalassomonas haliotis</name>
    <dbReference type="NCBI Taxonomy" id="485448"/>
    <lineage>
        <taxon>Bacteria</taxon>
        <taxon>Pseudomonadati</taxon>
        <taxon>Pseudomonadota</taxon>
        <taxon>Gammaproteobacteria</taxon>
        <taxon>Alteromonadales</taxon>
        <taxon>Colwelliaceae</taxon>
        <taxon>Thalassomonas</taxon>
    </lineage>
</organism>
<evidence type="ECO:0000256" key="2">
    <source>
        <dbReference type="SAM" id="MobiDB-lite"/>
    </source>
</evidence>
<feature type="region of interest" description="Disordered" evidence="2">
    <location>
        <begin position="694"/>
        <end position="725"/>
    </location>
</feature>
<protein>
    <submittedName>
        <fullName evidence="6">RHS domain-containing protein</fullName>
    </submittedName>
</protein>
<feature type="domain" description="RHS protein conserved region" evidence="3">
    <location>
        <begin position="1271"/>
        <end position="1304"/>
    </location>
</feature>
<feature type="region of interest" description="Disordered" evidence="2">
    <location>
        <begin position="420"/>
        <end position="442"/>
    </location>
</feature>
<dbReference type="InterPro" id="IPR001826">
    <property type="entry name" value="RHS"/>
</dbReference>
<feature type="region of interest" description="Disordered" evidence="2">
    <location>
        <begin position="824"/>
        <end position="858"/>
    </location>
</feature>
<gene>
    <name evidence="6" type="ORF">H3N35_08775</name>
</gene>
<accession>A0ABY7VKE6</accession>
<keyword evidence="1" id="KW-0677">Repeat</keyword>
<dbReference type="Pfam" id="PF03527">
    <property type="entry name" value="RHS"/>
    <property type="match status" value="1"/>
</dbReference>
<name>A0ABY7VKE6_9GAMM</name>
<feature type="region of interest" description="Disordered" evidence="2">
    <location>
        <begin position="1069"/>
        <end position="1089"/>
    </location>
</feature>
<dbReference type="NCBIfam" id="TIGR01643">
    <property type="entry name" value="YD_repeat_2x"/>
    <property type="match status" value="3"/>
</dbReference>
<evidence type="ECO:0000259" key="3">
    <source>
        <dbReference type="Pfam" id="PF03527"/>
    </source>
</evidence>
<feature type="region of interest" description="Disordered" evidence="2">
    <location>
        <begin position="103"/>
        <end position="150"/>
    </location>
</feature>
<dbReference type="NCBIfam" id="TIGR03696">
    <property type="entry name" value="Rhs_assc_core"/>
    <property type="match status" value="1"/>
</dbReference>
<feature type="compositionally biased region" description="Polar residues" evidence="2">
    <location>
        <begin position="1069"/>
        <end position="1085"/>
    </location>
</feature>
<dbReference type="Gene3D" id="2.180.10.10">
    <property type="entry name" value="RHS repeat-associated core"/>
    <property type="match status" value="2"/>
</dbReference>
<dbReference type="PANTHER" id="PTHR32305:SF15">
    <property type="entry name" value="PROTEIN RHSA-RELATED"/>
    <property type="match status" value="1"/>
</dbReference>
<feature type="compositionally biased region" description="Polar residues" evidence="2">
    <location>
        <begin position="848"/>
        <end position="858"/>
    </location>
</feature>
<dbReference type="PROSITE" id="PS51257">
    <property type="entry name" value="PROKAR_LIPOPROTEIN"/>
    <property type="match status" value="1"/>
</dbReference>
<evidence type="ECO:0000259" key="4">
    <source>
        <dbReference type="Pfam" id="PF20148"/>
    </source>
</evidence>
<dbReference type="Proteomes" id="UP001215231">
    <property type="component" value="Chromosome"/>
</dbReference>
<dbReference type="InterPro" id="IPR006530">
    <property type="entry name" value="YD"/>
</dbReference>
<sequence>MNIFHFRGNNRHIIILPKSAPAPAGFALAGCEIQGAAGQLVREISPHLAQNVNALSHACSLLQQVGVSVPALARTVAPKLSDCLASGLLRLYTEIEKVLPYGENENSGGQGDAAPGVARQEKTLPPSRGQLDDNSPLAGTSSNNTALDVPIAEQECRSDPVSMLSGEEILPLVDFELSAAMPFSWRRLYRSGQCDSNLGLGYGWRHHFCLQLVEKYQPPPKVGPAQPGKHWLELTDEEGRVHVFDAVKRGQTSVQLASGWSLYYQQDGKQVLIKPDDSHWTFVKATSKAVSEQEKGQVEDVWLLESISNYLGQYFSLHYDKNHRLVRIACSARRGIVLQYNHDHNLLRIAAYVCDDQGEQQLLPGFLASYQYDDNQALIAATNSRGEVERYAYFDDYLLKRRTRASGFSHHFLWQRQALSKAPGSGQKPEQNAEPGPGQKIGQQAQAKCIKQWGDDDTYCYRFDYQDCEDGQLTTSTDSLGNVEQFVHNRQGLLIAHTDPRGFTRKTDYDSVGRKIRQTDAGGEHTLYRYNEQGQLAEVIGADGGRSRYFYNALGKRILTLDPLGQQYQRKFDGTGRLLSQTGPDGRSIRYHYTELGQLKQKVAADGVKSLYHWDASGELLALQVGDKLTRYSYDRLGRLNASIDAQGLITEFVRDEKGQVVEQLSYDRAQPDNKIRKSFCYDDAGRLISEQAPDEAAELSAAQSSAVDAEAEPGADQPPGNETRYHYQGLAQPSQKTFADGSYLKYSYDNERNLTAITRSDGQRYQIDYSESEQPVKLVGFDGREQHYGYDDNDKLISVSDSGERFIRLKRDNMGRIVEQSSVVANSGKPQKEHNKADDKAAGKQATELTNKPGNKTGISFQHNNFYQYDLLGRLTRAHNSQRTVQLSYHRRGAGSGQFKQVQQGNWSLDYDYNSKGQRASVKLPDGSCLLYEYDQNGQLSQLDYLNKSQAGSAGNKLKQAQRAGHTLGQSRPLMQCQYNKAGLMTGQTLGNGLLLSQSFDVHSRLTEQHWRSATAADEHRQGQVLTLEQPGFNEQRFYQYDQQHQLLSCRQVVSGVATSPQAGVTTFNAGPYQNNRQVQTAGGKTQGHEKVFRYNRLSQLINAREGEQDGHYHWDAFGNPVAACGADSKKTSSHPGEPAQAQQVGNDEVALSSAGQVKVHQDRLVSFNGTDYGYDSCGNQISSLTKGEQQQRFFDGLNQLRQLNVNGALTHYEYDALGRRSAKITEQGRTDFIWDNHQLIGEHCQGKFTWYIYYPGSFLPVALVKNGEVYYYHLDQLGTPLCLTDKEAKAVWRNNSDVFGAPLGEQGGEPLNEIENPLRFQGQYFDRESGLHYNRFRYYCPRQGRFIHQDPIGLAGGINPYQYAPNPVNWVDPFGLECKEDKLSNDKFSADPYENLNIENGVIIDAAQESASYQGQDPYFGVDKLENIELKKDAVLAHITWKPQGGITGKYFTTLEAVESARAKDGVVSSRALNQGLQVYAGDDRLEYKKQVQLFTVNEDIPFGGVAYGSTTKNPQFNPGRYKTHPQYYVKDEHIGKLQEVPGSLEVMKDTDAPDINEKLMKIRKKNETKNK</sequence>
<dbReference type="Pfam" id="PF20148">
    <property type="entry name" value="DUF6531"/>
    <property type="match status" value="1"/>
</dbReference>
<evidence type="ECO:0000256" key="1">
    <source>
        <dbReference type="ARBA" id="ARBA00022737"/>
    </source>
</evidence>
<dbReference type="InterPro" id="IPR045351">
    <property type="entry name" value="DUF6531"/>
</dbReference>
<dbReference type="InterPro" id="IPR022385">
    <property type="entry name" value="Rhs_assc_core"/>
</dbReference>
<evidence type="ECO:0000259" key="5">
    <source>
        <dbReference type="Pfam" id="PF25023"/>
    </source>
</evidence>
<dbReference type="PANTHER" id="PTHR32305">
    <property type="match status" value="1"/>
</dbReference>
<evidence type="ECO:0000313" key="7">
    <source>
        <dbReference type="Proteomes" id="UP001215231"/>
    </source>
</evidence>
<dbReference type="InterPro" id="IPR050708">
    <property type="entry name" value="T6SS_VgrG/RHS"/>
</dbReference>
<dbReference type="Pfam" id="PF25023">
    <property type="entry name" value="TEN_YD-shell"/>
    <property type="match status" value="1"/>
</dbReference>